<accession>A0AAW2EDJ6</accession>
<feature type="transmembrane region" description="Helical" evidence="1">
    <location>
        <begin position="64"/>
        <end position="86"/>
    </location>
</feature>
<proteinExistence type="predicted"/>
<keyword evidence="1" id="KW-0812">Transmembrane</keyword>
<dbReference type="Proteomes" id="UP001430953">
    <property type="component" value="Unassembled WGS sequence"/>
</dbReference>
<dbReference type="EMBL" id="JADYXP020000024">
    <property type="protein sequence ID" value="KAL0101773.1"/>
    <property type="molecule type" value="Genomic_DNA"/>
</dbReference>
<keyword evidence="1" id="KW-1133">Transmembrane helix</keyword>
<name>A0AAW2EDJ6_9HYME</name>
<reference evidence="2 3" key="1">
    <citation type="submission" date="2023-03" db="EMBL/GenBank/DDBJ databases">
        <title>High recombination rates correlate with genetic variation in Cardiocondyla obscurior ants.</title>
        <authorList>
            <person name="Errbii M."/>
        </authorList>
    </citation>
    <scope>NUCLEOTIDE SEQUENCE [LARGE SCALE GENOMIC DNA]</scope>
    <source>
        <strain evidence="2">Alpha-2009</strain>
        <tissue evidence="2">Whole body</tissue>
    </source>
</reference>
<sequence>MNDRSSQRTLFAEYMNVSHNINIDRHFHDATWKICPLTFQKQRISTRQLYDAKKAYRIKHPTSFITNLITSSLKIILYFIAFIYLFKT</sequence>
<evidence type="ECO:0000313" key="2">
    <source>
        <dbReference type="EMBL" id="KAL0101773.1"/>
    </source>
</evidence>
<comment type="caution">
    <text evidence="2">The sequence shown here is derived from an EMBL/GenBank/DDBJ whole genome shotgun (WGS) entry which is preliminary data.</text>
</comment>
<protein>
    <submittedName>
        <fullName evidence="2">Uncharacterized protein</fullName>
    </submittedName>
</protein>
<keyword evidence="1" id="KW-0472">Membrane</keyword>
<gene>
    <name evidence="2" type="ORF">PUN28_019124</name>
</gene>
<keyword evidence="3" id="KW-1185">Reference proteome</keyword>
<evidence type="ECO:0000313" key="3">
    <source>
        <dbReference type="Proteomes" id="UP001430953"/>
    </source>
</evidence>
<organism evidence="2 3">
    <name type="scientific">Cardiocondyla obscurior</name>
    <dbReference type="NCBI Taxonomy" id="286306"/>
    <lineage>
        <taxon>Eukaryota</taxon>
        <taxon>Metazoa</taxon>
        <taxon>Ecdysozoa</taxon>
        <taxon>Arthropoda</taxon>
        <taxon>Hexapoda</taxon>
        <taxon>Insecta</taxon>
        <taxon>Pterygota</taxon>
        <taxon>Neoptera</taxon>
        <taxon>Endopterygota</taxon>
        <taxon>Hymenoptera</taxon>
        <taxon>Apocrita</taxon>
        <taxon>Aculeata</taxon>
        <taxon>Formicoidea</taxon>
        <taxon>Formicidae</taxon>
        <taxon>Myrmicinae</taxon>
        <taxon>Cardiocondyla</taxon>
    </lineage>
</organism>
<dbReference type="AlphaFoldDB" id="A0AAW2EDJ6"/>
<evidence type="ECO:0000256" key="1">
    <source>
        <dbReference type="SAM" id="Phobius"/>
    </source>
</evidence>